<dbReference type="EMBL" id="BJOU01000001">
    <property type="protein sequence ID" value="GED98150.1"/>
    <property type="molecule type" value="Genomic_DNA"/>
</dbReference>
<dbReference type="OrthoDB" id="3733464at2"/>
<name>A0A7I9UZB2_9ACTN</name>
<dbReference type="Pfam" id="PF09754">
    <property type="entry name" value="PAC2"/>
    <property type="match status" value="1"/>
</dbReference>
<evidence type="ECO:0008006" key="4">
    <source>
        <dbReference type="Google" id="ProtNLM"/>
    </source>
</evidence>
<evidence type="ECO:0000313" key="3">
    <source>
        <dbReference type="Proteomes" id="UP000444980"/>
    </source>
</evidence>
<dbReference type="Gene3D" id="1.10.287.100">
    <property type="match status" value="1"/>
</dbReference>
<dbReference type="Proteomes" id="UP000444980">
    <property type="component" value="Unassembled WGS sequence"/>
</dbReference>
<comment type="caution">
    <text evidence="2">The sequence shown here is derived from an EMBL/GenBank/DDBJ whole genome shotgun (WGS) entry which is preliminary data.</text>
</comment>
<protein>
    <recommendedName>
        <fullName evidence="4">Proteasome protein</fullName>
    </recommendedName>
</protein>
<accession>A0A7I9UZB2</accession>
<dbReference type="InterPro" id="IPR019151">
    <property type="entry name" value="Proteasome_assmbl_chaperone_2"/>
</dbReference>
<organism evidence="2 3">
    <name type="scientific">Gordonia crocea</name>
    <dbReference type="NCBI Taxonomy" id="589162"/>
    <lineage>
        <taxon>Bacteria</taxon>
        <taxon>Bacillati</taxon>
        <taxon>Actinomycetota</taxon>
        <taxon>Actinomycetes</taxon>
        <taxon>Mycobacteriales</taxon>
        <taxon>Gordoniaceae</taxon>
        <taxon>Gordonia</taxon>
    </lineage>
</organism>
<proteinExistence type="predicted"/>
<reference evidence="3" key="1">
    <citation type="submission" date="2019-06" db="EMBL/GenBank/DDBJ databases">
        <title>Gordonia isolated from sludge of a wastewater treatment plant.</title>
        <authorList>
            <person name="Tamura T."/>
            <person name="Aoyama K."/>
            <person name="Kang Y."/>
            <person name="Saito S."/>
            <person name="Akiyama N."/>
            <person name="Yazawa K."/>
            <person name="Gonoi T."/>
            <person name="Mikami Y."/>
        </authorList>
    </citation>
    <scope>NUCLEOTIDE SEQUENCE [LARGE SCALE GENOMIC DNA]</scope>
    <source>
        <strain evidence="3">NBRC 107697</strain>
    </source>
</reference>
<dbReference type="AlphaFoldDB" id="A0A7I9UZB2"/>
<evidence type="ECO:0000256" key="1">
    <source>
        <dbReference type="SAM" id="MobiDB-lite"/>
    </source>
</evidence>
<dbReference type="RefSeq" id="WP_161927371.1">
    <property type="nucleotide sequence ID" value="NZ_BJOU01000001.1"/>
</dbReference>
<evidence type="ECO:0000313" key="2">
    <source>
        <dbReference type="EMBL" id="GED98150.1"/>
    </source>
</evidence>
<dbReference type="Gene3D" id="3.40.50.10900">
    <property type="entry name" value="PAC-like subunit"/>
    <property type="match status" value="1"/>
</dbReference>
<feature type="region of interest" description="Disordered" evidence="1">
    <location>
        <begin position="304"/>
        <end position="323"/>
    </location>
</feature>
<dbReference type="PIRSF" id="PIRSF028754">
    <property type="entry name" value="UCP028754"/>
    <property type="match status" value="1"/>
</dbReference>
<sequence>MGFEPAEHSSLYELEFPAPRVAEDAGVGPVLIHALDGFADAGNAVAVAARHLRDSLDSELVATFHTDELVDYRTRRPVMDFSGQAFTGVEMPSLTVHAIRDNAGVPFLLLSGVEPDLRWEQFTAAVRGLSDRFGVSDVIGLNAIPMAVPHTRPSTITAHGSDVEYLGDLPRWGSPMKLPGSASMMLELRLSEHGYRTSGISVHVPHYLAQSTYPAAASRLLSTLAGLTSLDLPTKALDSAAEALRVQIDSELANNGEIASVVAALESQYDAYTQAQEQQVSLLAADEPLPSADEIGDEFQRYLAEQAQQADEDGDGGDGPATA</sequence>
<gene>
    <name evidence="2" type="ORF">nbrc107697_21890</name>
</gene>
<dbReference type="InterPro" id="IPR008492">
    <property type="entry name" value="Rv2714-like"/>
</dbReference>
<dbReference type="InterPro" id="IPR038389">
    <property type="entry name" value="PSMG2_sf"/>
</dbReference>
<keyword evidence="3" id="KW-1185">Reference proteome</keyword>
<dbReference type="SUPFAM" id="SSF159659">
    <property type="entry name" value="Cgl1923-like"/>
    <property type="match status" value="1"/>
</dbReference>